<organism evidence="21 22">
    <name type="scientific">Kosakonia oryzendophytica</name>
    <dbReference type="NCBI Taxonomy" id="1005665"/>
    <lineage>
        <taxon>Bacteria</taxon>
        <taxon>Pseudomonadati</taxon>
        <taxon>Pseudomonadota</taxon>
        <taxon>Gammaproteobacteria</taxon>
        <taxon>Enterobacterales</taxon>
        <taxon>Enterobacteriaceae</taxon>
        <taxon>Kosakonia</taxon>
    </lineage>
</organism>
<keyword evidence="15 20" id="KW-0472">Membrane</keyword>
<reference evidence="22" key="1">
    <citation type="submission" date="2016-08" db="EMBL/GenBank/DDBJ databases">
        <authorList>
            <person name="Varghese N."/>
            <person name="Submissions Spin"/>
        </authorList>
    </citation>
    <scope>NUCLEOTIDE SEQUENCE [LARGE SCALE GENOMIC DNA]</scope>
    <source>
        <strain evidence="22">REICA_082</strain>
    </source>
</reference>
<evidence type="ECO:0000256" key="13">
    <source>
        <dbReference type="ARBA" id="ARBA00022989"/>
    </source>
</evidence>
<sequence>MKTVRRIAIALLLVILLAGAGAWYWFTHHGNPNVLRQIVTEQCLPNAREHNSPEPCAQVNLKSGYVLMKDRNGPLQFLLMPTYRINGTESPLLLDPNTPNFFWQAWQSRDVMSKMRGSQVPDNAISLTINSRTGRTQNHFHIHISCLRPDVRAQLNDNATRISSQWLEFPGGLLGHTYLARRVTEAELVQRSPFLMLAEEVPEAKAHMGRFALAIAQQTDGSFVLLATERNWLALNRASAEEIQDHQCDILK</sequence>
<evidence type="ECO:0000313" key="21">
    <source>
        <dbReference type="EMBL" id="SCC32385.1"/>
    </source>
</evidence>
<dbReference type="EC" id="3.6.1.26" evidence="6 20"/>
<dbReference type="HAMAP" id="MF_00319">
    <property type="entry name" value="Cdh"/>
    <property type="match status" value="1"/>
</dbReference>
<dbReference type="Gene3D" id="3.30.428.30">
    <property type="entry name" value="HIT family - CDH-like"/>
    <property type="match status" value="1"/>
</dbReference>
<keyword evidence="12 20" id="KW-0378">Hydrolase</keyword>
<protein>
    <recommendedName>
        <fullName evidence="7 20">CDP-diacylglycerol pyrophosphatase</fullName>
        <ecNumber evidence="6 20">3.6.1.26</ecNumber>
    </recommendedName>
    <alternativeName>
        <fullName evidence="18 20">CDP-diacylglycerol phosphatidylhydrolase</fullName>
    </alternativeName>
    <alternativeName>
        <fullName evidence="19 20">CDP-diglyceride hydrolase</fullName>
    </alternativeName>
</protein>
<keyword evidence="17 20" id="KW-1208">Phospholipid metabolism</keyword>
<evidence type="ECO:0000256" key="8">
    <source>
        <dbReference type="ARBA" id="ARBA00022475"/>
    </source>
</evidence>
<keyword evidence="10" id="KW-0997">Cell inner membrane</keyword>
<dbReference type="NCBIfam" id="NF003987">
    <property type="entry name" value="PRK05471.1-6"/>
    <property type="match status" value="1"/>
</dbReference>
<evidence type="ECO:0000256" key="4">
    <source>
        <dbReference type="ARBA" id="ARBA00005189"/>
    </source>
</evidence>
<dbReference type="Proteomes" id="UP000198975">
    <property type="component" value="Unassembled WGS sequence"/>
</dbReference>
<evidence type="ECO:0000256" key="19">
    <source>
        <dbReference type="ARBA" id="ARBA00032892"/>
    </source>
</evidence>
<keyword evidence="11 20" id="KW-0812">Transmembrane</keyword>
<evidence type="ECO:0000256" key="20">
    <source>
        <dbReference type="HAMAP-Rule" id="MF_00319"/>
    </source>
</evidence>
<dbReference type="OrthoDB" id="481399at2"/>
<comment type="pathway">
    <text evidence="3 20">Phospholipid metabolism; CDP-diacylglycerol degradation; phosphatidate from CDP-diacylglycerol: step 1/1.</text>
</comment>
<dbReference type="GO" id="GO:0046342">
    <property type="term" value="P:CDP-diacylglycerol catabolic process"/>
    <property type="evidence" value="ECO:0007669"/>
    <property type="project" value="UniProtKB-UniRule"/>
</dbReference>
<dbReference type="Pfam" id="PF02611">
    <property type="entry name" value="CDH"/>
    <property type="match status" value="1"/>
</dbReference>
<evidence type="ECO:0000256" key="9">
    <source>
        <dbReference type="ARBA" id="ARBA00022516"/>
    </source>
</evidence>
<dbReference type="GO" id="GO:0005886">
    <property type="term" value="C:plasma membrane"/>
    <property type="evidence" value="ECO:0007669"/>
    <property type="project" value="UniProtKB-SubCell"/>
</dbReference>
<dbReference type="GO" id="GO:0008715">
    <property type="term" value="F:CDP-diacylglycerol diphosphatase activity"/>
    <property type="evidence" value="ECO:0007669"/>
    <property type="project" value="UniProtKB-UniRule"/>
</dbReference>
<evidence type="ECO:0000256" key="18">
    <source>
        <dbReference type="ARBA" id="ARBA00032888"/>
    </source>
</evidence>
<dbReference type="InterPro" id="IPR036265">
    <property type="entry name" value="HIT-like_sf"/>
</dbReference>
<evidence type="ECO:0000256" key="12">
    <source>
        <dbReference type="ARBA" id="ARBA00022801"/>
    </source>
</evidence>
<dbReference type="NCBIfam" id="NF003986">
    <property type="entry name" value="PRK05471.1-5"/>
    <property type="match status" value="1"/>
</dbReference>
<evidence type="ECO:0000256" key="1">
    <source>
        <dbReference type="ARBA" id="ARBA00001007"/>
    </source>
</evidence>
<evidence type="ECO:0000256" key="2">
    <source>
        <dbReference type="ARBA" id="ARBA00004377"/>
    </source>
</evidence>
<dbReference type="NCBIfam" id="TIGR00672">
    <property type="entry name" value="cdh"/>
    <property type="match status" value="1"/>
</dbReference>
<evidence type="ECO:0000256" key="17">
    <source>
        <dbReference type="ARBA" id="ARBA00023264"/>
    </source>
</evidence>
<keyword evidence="16 20" id="KW-0594">Phospholipid biosynthesis</keyword>
<keyword evidence="9 20" id="KW-0444">Lipid biosynthesis</keyword>
<keyword evidence="13 20" id="KW-1133">Transmembrane helix</keyword>
<evidence type="ECO:0000256" key="10">
    <source>
        <dbReference type="ARBA" id="ARBA00022519"/>
    </source>
</evidence>
<evidence type="ECO:0000256" key="16">
    <source>
        <dbReference type="ARBA" id="ARBA00023209"/>
    </source>
</evidence>
<dbReference type="UniPathway" id="UPA00609">
    <property type="reaction ID" value="UER00664"/>
</dbReference>
<dbReference type="RefSeq" id="WP_061499366.1">
    <property type="nucleotide sequence ID" value="NZ_CP115659.1"/>
</dbReference>
<keyword evidence="14 20" id="KW-0443">Lipid metabolism</keyword>
<evidence type="ECO:0000256" key="15">
    <source>
        <dbReference type="ARBA" id="ARBA00023136"/>
    </source>
</evidence>
<evidence type="ECO:0000313" key="22">
    <source>
        <dbReference type="Proteomes" id="UP000198975"/>
    </source>
</evidence>
<comment type="pathway">
    <text evidence="4">Lipid metabolism.</text>
</comment>
<gene>
    <name evidence="20" type="primary">cdh</name>
    <name evidence="21" type="ORF">GA0061071_11338</name>
</gene>
<evidence type="ECO:0000256" key="14">
    <source>
        <dbReference type="ARBA" id="ARBA00023098"/>
    </source>
</evidence>
<comment type="catalytic activity">
    <reaction evidence="1 20">
        <text>a CDP-1,2-diacyl-sn-glycerol + H2O = a 1,2-diacyl-sn-glycero-3-phosphate + CMP + 2 H(+)</text>
        <dbReference type="Rhea" id="RHEA:15221"/>
        <dbReference type="ChEBI" id="CHEBI:15377"/>
        <dbReference type="ChEBI" id="CHEBI:15378"/>
        <dbReference type="ChEBI" id="CHEBI:58332"/>
        <dbReference type="ChEBI" id="CHEBI:58608"/>
        <dbReference type="ChEBI" id="CHEBI:60377"/>
        <dbReference type="EC" id="3.6.1.26"/>
    </reaction>
</comment>
<dbReference type="EMBL" id="FMAY01000013">
    <property type="protein sequence ID" value="SCC32385.1"/>
    <property type="molecule type" value="Genomic_DNA"/>
</dbReference>
<comment type="similarity">
    <text evidence="5 20">Belongs to the Cdh family.</text>
</comment>
<accession>A0A1C4DMA2</accession>
<evidence type="ECO:0000256" key="3">
    <source>
        <dbReference type="ARBA" id="ARBA00004927"/>
    </source>
</evidence>
<proteinExistence type="inferred from homology"/>
<dbReference type="InterPro" id="IPR003763">
    <property type="entry name" value="CDP-diacylglyc_Pase"/>
</dbReference>
<evidence type="ECO:0000256" key="5">
    <source>
        <dbReference type="ARBA" id="ARBA00006435"/>
    </source>
</evidence>
<evidence type="ECO:0000256" key="6">
    <source>
        <dbReference type="ARBA" id="ARBA00012375"/>
    </source>
</evidence>
<keyword evidence="8 20" id="KW-1003">Cell membrane</keyword>
<dbReference type="SUPFAM" id="SSF54197">
    <property type="entry name" value="HIT-like"/>
    <property type="match status" value="1"/>
</dbReference>
<dbReference type="PIRSF" id="PIRSF001273">
    <property type="entry name" value="CDH"/>
    <property type="match status" value="1"/>
</dbReference>
<keyword evidence="22" id="KW-1185">Reference proteome</keyword>
<comment type="subcellular location">
    <subcellularLocation>
        <location evidence="2">Cell inner membrane</location>
        <topology evidence="2">Single-pass membrane protein</topology>
    </subcellularLocation>
    <subcellularLocation>
        <location evidence="20">Cell membrane</location>
        <topology evidence="20">Single-pass membrane protein</topology>
    </subcellularLocation>
</comment>
<evidence type="ECO:0000256" key="11">
    <source>
        <dbReference type="ARBA" id="ARBA00022692"/>
    </source>
</evidence>
<dbReference type="AlphaFoldDB" id="A0A1C4DMA2"/>
<name>A0A1C4DMA2_9ENTR</name>
<dbReference type="GO" id="GO:0008654">
    <property type="term" value="P:phospholipid biosynthetic process"/>
    <property type="evidence" value="ECO:0007669"/>
    <property type="project" value="UniProtKB-KW"/>
</dbReference>
<dbReference type="InterPro" id="IPR015993">
    <property type="entry name" value="CDP-diacylglyc_Pase_proteobac"/>
</dbReference>
<evidence type="ECO:0000256" key="7">
    <source>
        <dbReference type="ARBA" id="ARBA00019608"/>
    </source>
</evidence>